<dbReference type="Pfam" id="PF13439">
    <property type="entry name" value="Glyco_transf_4"/>
    <property type="match status" value="1"/>
</dbReference>
<feature type="domain" description="Glycosyltransferase subfamily 4-like N-terminal" evidence="3">
    <location>
        <begin position="17"/>
        <end position="177"/>
    </location>
</feature>
<proteinExistence type="predicted"/>
<dbReference type="Proteomes" id="UP000327458">
    <property type="component" value="Unassembled WGS sequence"/>
</dbReference>
<sequence length="380" mass="42749">MQIAYDIFKSSGFSGNRTYTIELVNALADQFPNHRYKLLTNWGYKKKIDFPGNHTDSIQIQQLIPNPLLLGKVLRKPVKSFSNSLLRAKAKRCDLFHATNPTHFPIGIRNGVVTLHDLIALRNEPWTQESSKQFYHQHTGAILEEAKAICCVSEYTAHDASSRFPGIKNKIFVTPLGSNPLFQPLGKDSELLEQFRLPQKPYILYVGEIQPRKNIHSILTSYDQLPRHIREACELILIGSIKSRSNKEYFADSLNALQSQQGIHHLQNISNHDLARFYSNALLFIFPSFFEGFGLPVLEAMSCGCPVITSNTTSLKEVADDAALTVNPEEPEDILSALTTMLENESLRSSMAVKGIDRSAQFSWNVTVAKTMDAYRHALA</sequence>
<dbReference type="RefSeq" id="WP_151419278.1">
    <property type="nucleotide sequence ID" value="NZ_VMRG01000001.1"/>
</dbReference>
<gene>
    <name evidence="4" type="ORF">FP507_03750</name>
</gene>
<dbReference type="PANTHER" id="PTHR46401:SF2">
    <property type="entry name" value="GLYCOSYLTRANSFERASE WBBK-RELATED"/>
    <property type="match status" value="1"/>
</dbReference>
<dbReference type="CDD" id="cd03809">
    <property type="entry name" value="GT4_MtfB-like"/>
    <property type="match status" value="1"/>
</dbReference>
<dbReference type="GO" id="GO:0016757">
    <property type="term" value="F:glycosyltransferase activity"/>
    <property type="evidence" value="ECO:0007669"/>
    <property type="project" value="InterPro"/>
</dbReference>
<evidence type="ECO:0000259" key="2">
    <source>
        <dbReference type="Pfam" id="PF00534"/>
    </source>
</evidence>
<comment type="caution">
    <text evidence="4">The sequence shown here is derived from an EMBL/GenBank/DDBJ whole genome shotgun (WGS) entry which is preliminary data.</text>
</comment>
<dbReference type="GO" id="GO:0009103">
    <property type="term" value="P:lipopolysaccharide biosynthetic process"/>
    <property type="evidence" value="ECO:0007669"/>
    <property type="project" value="TreeGrafter"/>
</dbReference>
<dbReference type="AlphaFoldDB" id="A0A5M8IA13"/>
<dbReference type="InterPro" id="IPR028098">
    <property type="entry name" value="Glyco_trans_4-like_N"/>
</dbReference>
<organism evidence="4 5">
    <name type="scientific">Chlorobium phaeovibrioides</name>
    <dbReference type="NCBI Taxonomy" id="1094"/>
    <lineage>
        <taxon>Bacteria</taxon>
        <taxon>Pseudomonadati</taxon>
        <taxon>Chlorobiota</taxon>
        <taxon>Chlorobiia</taxon>
        <taxon>Chlorobiales</taxon>
        <taxon>Chlorobiaceae</taxon>
        <taxon>Chlorobium/Pelodictyon group</taxon>
        <taxon>Chlorobium</taxon>
    </lineage>
</organism>
<accession>A0A5M8IA13</accession>
<dbReference type="Gene3D" id="3.40.50.2000">
    <property type="entry name" value="Glycogen Phosphorylase B"/>
    <property type="match status" value="2"/>
</dbReference>
<dbReference type="Pfam" id="PF00534">
    <property type="entry name" value="Glycos_transf_1"/>
    <property type="match status" value="1"/>
</dbReference>
<evidence type="ECO:0000313" key="4">
    <source>
        <dbReference type="EMBL" id="KAA6232303.1"/>
    </source>
</evidence>
<evidence type="ECO:0000256" key="1">
    <source>
        <dbReference type="ARBA" id="ARBA00022679"/>
    </source>
</evidence>
<dbReference type="SUPFAM" id="SSF53756">
    <property type="entry name" value="UDP-Glycosyltransferase/glycogen phosphorylase"/>
    <property type="match status" value="1"/>
</dbReference>
<dbReference type="EMBL" id="VMRG01000001">
    <property type="protein sequence ID" value="KAA6232303.1"/>
    <property type="molecule type" value="Genomic_DNA"/>
</dbReference>
<dbReference type="InterPro" id="IPR001296">
    <property type="entry name" value="Glyco_trans_1"/>
</dbReference>
<keyword evidence="1 4" id="KW-0808">Transferase</keyword>
<dbReference type="FunFam" id="3.40.50.2000:FF:000119">
    <property type="entry name" value="Glycosyl transferase group 1"/>
    <property type="match status" value="1"/>
</dbReference>
<reference evidence="4 5" key="1">
    <citation type="submission" date="2019-07" db="EMBL/GenBank/DDBJ databases">
        <title>Draft genome Sequence of Chlorobium phaeovibrioides sp. strain PhvTcv-s14, from the Phylum Chlorobi.</title>
        <authorList>
            <person name="Babenko V."/>
            <person name="Boldyreva D."/>
            <person name="Kanygina A."/>
            <person name="Selezneva O."/>
            <person name="Akopiyan T."/>
            <person name="Lunina O."/>
        </authorList>
    </citation>
    <scope>NUCLEOTIDE SEQUENCE [LARGE SCALE GENOMIC DNA]</scope>
    <source>
        <strain evidence="4 5">GrTcv12</strain>
    </source>
</reference>
<evidence type="ECO:0000313" key="5">
    <source>
        <dbReference type="Proteomes" id="UP000327458"/>
    </source>
</evidence>
<protein>
    <submittedName>
        <fullName evidence="4">Glycosyltransferase family 4 protein</fullName>
    </submittedName>
</protein>
<evidence type="ECO:0000259" key="3">
    <source>
        <dbReference type="Pfam" id="PF13439"/>
    </source>
</evidence>
<dbReference type="PANTHER" id="PTHR46401">
    <property type="entry name" value="GLYCOSYLTRANSFERASE WBBK-RELATED"/>
    <property type="match status" value="1"/>
</dbReference>
<feature type="domain" description="Glycosyl transferase family 1" evidence="2">
    <location>
        <begin position="198"/>
        <end position="354"/>
    </location>
</feature>
<name>A0A5M8IA13_CHLPH</name>